<reference evidence="1 2" key="1">
    <citation type="submission" date="2019-01" db="EMBL/GenBank/DDBJ databases">
        <authorList>
            <person name="Sayadi A."/>
        </authorList>
    </citation>
    <scope>NUCLEOTIDE SEQUENCE [LARGE SCALE GENOMIC DNA]</scope>
</reference>
<accession>A0A653C457</accession>
<evidence type="ECO:0000313" key="1">
    <source>
        <dbReference type="EMBL" id="VEN42644.1"/>
    </source>
</evidence>
<dbReference type="EMBL" id="CAACVG010006934">
    <property type="protein sequence ID" value="VEN42644.1"/>
    <property type="molecule type" value="Genomic_DNA"/>
</dbReference>
<name>A0A653C457_CALMS</name>
<keyword evidence="2" id="KW-1185">Reference proteome</keyword>
<dbReference type="Proteomes" id="UP000410492">
    <property type="component" value="Unassembled WGS sequence"/>
</dbReference>
<proteinExistence type="predicted"/>
<dbReference type="AlphaFoldDB" id="A0A653C457"/>
<dbReference type="OrthoDB" id="10335706at2759"/>
<gene>
    <name evidence="1" type="ORF">CALMAC_LOCUS6050</name>
</gene>
<evidence type="ECO:0000313" key="2">
    <source>
        <dbReference type="Proteomes" id="UP000410492"/>
    </source>
</evidence>
<protein>
    <submittedName>
        <fullName evidence="1">Uncharacterized protein</fullName>
    </submittedName>
</protein>
<organism evidence="1 2">
    <name type="scientific">Callosobruchus maculatus</name>
    <name type="common">Southern cowpea weevil</name>
    <name type="synonym">Pulse bruchid</name>
    <dbReference type="NCBI Taxonomy" id="64391"/>
    <lineage>
        <taxon>Eukaryota</taxon>
        <taxon>Metazoa</taxon>
        <taxon>Ecdysozoa</taxon>
        <taxon>Arthropoda</taxon>
        <taxon>Hexapoda</taxon>
        <taxon>Insecta</taxon>
        <taxon>Pterygota</taxon>
        <taxon>Neoptera</taxon>
        <taxon>Endopterygota</taxon>
        <taxon>Coleoptera</taxon>
        <taxon>Polyphaga</taxon>
        <taxon>Cucujiformia</taxon>
        <taxon>Chrysomeloidea</taxon>
        <taxon>Chrysomelidae</taxon>
        <taxon>Bruchinae</taxon>
        <taxon>Bruchini</taxon>
        <taxon>Callosobruchus</taxon>
    </lineage>
</organism>
<sequence length="68" mass="8311">MIFLFVCIFKIYTDYCFIDAYCKIYLICNNVKLNKCILKRSPSDFLRSRFFKQFYHIIFMPQPGKESF</sequence>